<dbReference type="PANTHER" id="PTHR47062:SF1">
    <property type="entry name" value="SMALL HEAT SHOCK PROTEIN IBPA"/>
    <property type="match status" value="1"/>
</dbReference>
<dbReference type="PANTHER" id="PTHR47062">
    <property type="match status" value="1"/>
</dbReference>
<feature type="domain" description="SHSP" evidence="4">
    <location>
        <begin position="30"/>
        <end position="140"/>
    </location>
</feature>
<evidence type="ECO:0000256" key="3">
    <source>
        <dbReference type="RuleBase" id="RU003616"/>
    </source>
</evidence>
<dbReference type="Gene3D" id="2.60.40.790">
    <property type="match status" value="1"/>
</dbReference>
<sequence>MNSVDLTPLYRSTIGFDRLASIIDSALASDNTAGVYPPYNIEMLEENKYAITIAVAGFSQEELDIQVENGVLTVRGNKTKKDEGKYLYHGIANRTFERKFNLADYVEVTNAELANGLLTVDLVKEIPEAMKPRTIAINKGANAIEHKIDEQKDTKSEKAA</sequence>
<evidence type="ECO:0000259" key="4">
    <source>
        <dbReference type="PROSITE" id="PS01031"/>
    </source>
</evidence>
<dbReference type="EMBL" id="BNCK01000005">
    <property type="protein sequence ID" value="GHF94376.1"/>
    <property type="molecule type" value="Genomic_DNA"/>
</dbReference>
<dbReference type="InterPro" id="IPR008978">
    <property type="entry name" value="HSP20-like_chaperone"/>
</dbReference>
<dbReference type="Pfam" id="PF00011">
    <property type="entry name" value="HSP20"/>
    <property type="match status" value="1"/>
</dbReference>
<evidence type="ECO:0000313" key="6">
    <source>
        <dbReference type="Proteomes" id="UP000623842"/>
    </source>
</evidence>
<evidence type="ECO:0000256" key="1">
    <source>
        <dbReference type="ARBA" id="ARBA00023016"/>
    </source>
</evidence>
<proteinExistence type="inferred from homology"/>
<reference evidence="5" key="2">
    <citation type="submission" date="2020-09" db="EMBL/GenBank/DDBJ databases">
        <authorList>
            <person name="Sun Q."/>
            <person name="Kim S."/>
        </authorList>
    </citation>
    <scope>NUCLEOTIDE SEQUENCE</scope>
    <source>
        <strain evidence="5">KCTC 42731</strain>
    </source>
</reference>
<evidence type="ECO:0000256" key="2">
    <source>
        <dbReference type="PROSITE-ProRule" id="PRU00285"/>
    </source>
</evidence>
<comment type="similarity">
    <text evidence="2 3">Belongs to the small heat shock protein (HSP20) family.</text>
</comment>
<dbReference type="Proteomes" id="UP000623842">
    <property type="component" value="Unassembled WGS sequence"/>
</dbReference>
<dbReference type="InterPro" id="IPR002068">
    <property type="entry name" value="A-crystallin/Hsp20_dom"/>
</dbReference>
<gene>
    <name evidence="5" type="ORF">GCM10017161_23270</name>
</gene>
<dbReference type="PROSITE" id="PS01031">
    <property type="entry name" value="SHSP"/>
    <property type="match status" value="1"/>
</dbReference>
<dbReference type="RefSeq" id="WP_189770691.1">
    <property type="nucleotide sequence ID" value="NZ_BNCK01000005.1"/>
</dbReference>
<dbReference type="InterPro" id="IPR037913">
    <property type="entry name" value="ACD_IbpA/B"/>
</dbReference>
<comment type="caution">
    <text evidence="5">The sequence shown here is derived from an EMBL/GenBank/DDBJ whole genome shotgun (WGS) entry which is preliminary data.</text>
</comment>
<organism evidence="5 6">
    <name type="scientific">Thalassotalea marina</name>
    <dbReference type="NCBI Taxonomy" id="1673741"/>
    <lineage>
        <taxon>Bacteria</taxon>
        <taxon>Pseudomonadati</taxon>
        <taxon>Pseudomonadota</taxon>
        <taxon>Gammaproteobacteria</taxon>
        <taxon>Alteromonadales</taxon>
        <taxon>Colwelliaceae</taxon>
        <taxon>Thalassotalea</taxon>
    </lineage>
</organism>
<keyword evidence="1" id="KW-0346">Stress response</keyword>
<name>A0A919EL65_9GAMM</name>
<dbReference type="CDD" id="cd06470">
    <property type="entry name" value="ACD_IbpA-B_like"/>
    <property type="match status" value="1"/>
</dbReference>
<dbReference type="AlphaFoldDB" id="A0A919EL65"/>
<keyword evidence="6" id="KW-1185">Reference proteome</keyword>
<reference evidence="5" key="1">
    <citation type="journal article" date="2014" name="Int. J. Syst. Evol. Microbiol.">
        <title>Complete genome sequence of Corynebacterium casei LMG S-19264T (=DSM 44701T), isolated from a smear-ripened cheese.</title>
        <authorList>
            <consortium name="US DOE Joint Genome Institute (JGI-PGF)"/>
            <person name="Walter F."/>
            <person name="Albersmeier A."/>
            <person name="Kalinowski J."/>
            <person name="Ruckert C."/>
        </authorList>
    </citation>
    <scope>NUCLEOTIDE SEQUENCE</scope>
    <source>
        <strain evidence="5">KCTC 42731</strain>
    </source>
</reference>
<protein>
    <submittedName>
        <fullName evidence="5">Heat-shock protein IbpA</fullName>
    </submittedName>
</protein>
<evidence type="ECO:0000313" key="5">
    <source>
        <dbReference type="EMBL" id="GHF94376.1"/>
    </source>
</evidence>
<accession>A0A919EL65</accession>
<dbReference type="SUPFAM" id="SSF49764">
    <property type="entry name" value="HSP20-like chaperones"/>
    <property type="match status" value="1"/>
</dbReference>